<dbReference type="STRING" id="1182543.W9VYS3"/>
<protein>
    <submittedName>
        <fullName evidence="2">Uncharacterized protein</fullName>
    </submittedName>
</protein>
<dbReference type="EMBL" id="AMGX01000033">
    <property type="protein sequence ID" value="EXJ57840.1"/>
    <property type="molecule type" value="Genomic_DNA"/>
</dbReference>
<reference evidence="2 3" key="1">
    <citation type="submission" date="2013-03" db="EMBL/GenBank/DDBJ databases">
        <title>The Genome Sequence of Cladophialophora psammophila CBS 110553.</title>
        <authorList>
            <consortium name="The Broad Institute Genomics Platform"/>
            <person name="Cuomo C."/>
            <person name="de Hoog S."/>
            <person name="Gorbushina A."/>
            <person name="Walker B."/>
            <person name="Young S.K."/>
            <person name="Zeng Q."/>
            <person name="Gargeya S."/>
            <person name="Fitzgerald M."/>
            <person name="Haas B."/>
            <person name="Abouelleil A."/>
            <person name="Allen A.W."/>
            <person name="Alvarado L."/>
            <person name="Arachchi H.M."/>
            <person name="Berlin A.M."/>
            <person name="Chapman S.B."/>
            <person name="Gainer-Dewar J."/>
            <person name="Goldberg J."/>
            <person name="Griggs A."/>
            <person name="Gujja S."/>
            <person name="Hansen M."/>
            <person name="Howarth C."/>
            <person name="Imamovic A."/>
            <person name="Ireland A."/>
            <person name="Larimer J."/>
            <person name="McCowan C."/>
            <person name="Murphy C."/>
            <person name="Pearson M."/>
            <person name="Poon T.W."/>
            <person name="Priest M."/>
            <person name="Roberts A."/>
            <person name="Saif S."/>
            <person name="Shea T."/>
            <person name="Sisk P."/>
            <person name="Sykes S."/>
            <person name="Wortman J."/>
            <person name="Nusbaum C."/>
            <person name="Birren B."/>
        </authorList>
    </citation>
    <scope>NUCLEOTIDE SEQUENCE [LARGE SCALE GENOMIC DNA]</scope>
    <source>
        <strain evidence="2 3">CBS 110553</strain>
    </source>
</reference>
<evidence type="ECO:0000256" key="1">
    <source>
        <dbReference type="SAM" id="MobiDB-lite"/>
    </source>
</evidence>
<feature type="region of interest" description="Disordered" evidence="1">
    <location>
        <begin position="67"/>
        <end position="93"/>
    </location>
</feature>
<dbReference type="GeneID" id="19197084"/>
<accession>W9VYS3</accession>
<feature type="compositionally biased region" description="Basic and acidic residues" evidence="1">
    <location>
        <begin position="67"/>
        <end position="82"/>
    </location>
</feature>
<dbReference type="RefSeq" id="XP_007751157.1">
    <property type="nucleotide sequence ID" value="XM_007752967.1"/>
</dbReference>
<evidence type="ECO:0000313" key="2">
    <source>
        <dbReference type="EMBL" id="EXJ57840.1"/>
    </source>
</evidence>
<keyword evidence="3" id="KW-1185">Reference proteome</keyword>
<dbReference type="AlphaFoldDB" id="W9VYS3"/>
<evidence type="ECO:0000313" key="3">
    <source>
        <dbReference type="Proteomes" id="UP000019471"/>
    </source>
</evidence>
<dbReference type="Proteomes" id="UP000019471">
    <property type="component" value="Unassembled WGS sequence"/>
</dbReference>
<organism evidence="2 3">
    <name type="scientific">Cladophialophora psammophila CBS 110553</name>
    <dbReference type="NCBI Taxonomy" id="1182543"/>
    <lineage>
        <taxon>Eukaryota</taxon>
        <taxon>Fungi</taxon>
        <taxon>Dikarya</taxon>
        <taxon>Ascomycota</taxon>
        <taxon>Pezizomycotina</taxon>
        <taxon>Eurotiomycetes</taxon>
        <taxon>Chaetothyriomycetidae</taxon>
        <taxon>Chaetothyriales</taxon>
        <taxon>Herpotrichiellaceae</taxon>
        <taxon>Cladophialophora</taxon>
    </lineage>
</organism>
<gene>
    <name evidence="2" type="ORF">A1O5_12398</name>
</gene>
<dbReference type="HOGENOM" id="CLU_2399484_0_0_1"/>
<sequence>MADLEKAQGVPEKILEEAASVLGLDLEATIARCALEPLYKASSETHGFKEQWVLRWLLKKLAVADKSKNGEGKVGDSQRRCDTSVLKRQLDRI</sequence>
<name>W9VYS3_9EURO</name>
<comment type="caution">
    <text evidence="2">The sequence shown here is derived from an EMBL/GenBank/DDBJ whole genome shotgun (WGS) entry which is preliminary data.</text>
</comment>
<proteinExistence type="predicted"/>
<dbReference type="OrthoDB" id="160374at2759"/>